<dbReference type="PRINTS" id="PR00038">
    <property type="entry name" value="HTHLUXR"/>
</dbReference>
<gene>
    <name evidence="5" type="ORF">ABWK59_18550</name>
</gene>
<keyword evidence="2" id="KW-0238">DNA-binding</keyword>
<proteinExistence type="predicted"/>
<reference evidence="5" key="1">
    <citation type="submission" date="2024-06" db="EMBL/GenBank/DDBJ databases">
        <title>The genome sequences of Kitasatospora sp. strain HUAS MG31.</title>
        <authorList>
            <person name="Mo P."/>
        </authorList>
    </citation>
    <scope>NUCLEOTIDE SEQUENCE</scope>
    <source>
        <strain evidence="5">HUAS MG31</strain>
    </source>
</reference>
<dbReference type="PANTHER" id="PTHR44688:SF16">
    <property type="entry name" value="DNA-BINDING TRANSCRIPTIONAL ACTIVATOR DEVR_DOSR"/>
    <property type="match status" value="1"/>
</dbReference>
<dbReference type="Pfam" id="PF00196">
    <property type="entry name" value="GerE"/>
    <property type="match status" value="1"/>
</dbReference>
<dbReference type="CDD" id="cd06170">
    <property type="entry name" value="LuxR_C_like"/>
    <property type="match status" value="1"/>
</dbReference>
<dbReference type="RefSeq" id="WP_354641708.1">
    <property type="nucleotide sequence ID" value="NZ_CP159872.1"/>
</dbReference>
<evidence type="ECO:0000256" key="2">
    <source>
        <dbReference type="ARBA" id="ARBA00023125"/>
    </source>
</evidence>
<dbReference type="PROSITE" id="PS50043">
    <property type="entry name" value="HTH_LUXR_2"/>
    <property type="match status" value="1"/>
</dbReference>
<feature type="domain" description="HTH luxR-type" evidence="4">
    <location>
        <begin position="154"/>
        <end position="219"/>
    </location>
</feature>
<dbReference type="SMART" id="SM00421">
    <property type="entry name" value="HTH_LUXR"/>
    <property type="match status" value="1"/>
</dbReference>
<dbReference type="InterPro" id="IPR016032">
    <property type="entry name" value="Sig_transdc_resp-reg_C-effctor"/>
</dbReference>
<name>A0AAU8JWM7_9ACTN</name>
<evidence type="ECO:0000259" key="4">
    <source>
        <dbReference type="PROSITE" id="PS50043"/>
    </source>
</evidence>
<keyword evidence="3" id="KW-0804">Transcription</keyword>
<evidence type="ECO:0000256" key="3">
    <source>
        <dbReference type="ARBA" id="ARBA00023163"/>
    </source>
</evidence>
<evidence type="ECO:0000313" key="5">
    <source>
        <dbReference type="EMBL" id="XCM80773.1"/>
    </source>
</evidence>
<dbReference type="GO" id="GO:0006355">
    <property type="term" value="P:regulation of DNA-templated transcription"/>
    <property type="evidence" value="ECO:0007669"/>
    <property type="project" value="InterPro"/>
</dbReference>
<accession>A0AAU8JWM7</accession>
<dbReference type="InterPro" id="IPR000792">
    <property type="entry name" value="Tscrpt_reg_LuxR_C"/>
</dbReference>
<dbReference type="PANTHER" id="PTHR44688">
    <property type="entry name" value="DNA-BINDING TRANSCRIPTIONAL ACTIVATOR DEVR_DOSR"/>
    <property type="match status" value="1"/>
</dbReference>
<evidence type="ECO:0000256" key="1">
    <source>
        <dbReference type="ARBA" id="ARBA00023015"/>
    </source>
</evidence>
<protein>
    <submittedName>
        <fullName evidence="5">Response regulator transcription factor</fullName>
    </submittedName>
</protein>
<dbReference type="EMBL" id="CP159872">
    <property type="protein sequence ID" value="XCM80773.1"/>
    <property type="molecule type" value="Genomic_DNA"/>
</dbReference>
<dbReference type="Gene3D" id="3.40.50.2300">
    <property type="match status" value="1"/>
</dbReference>
<organism evidence="5">
    <name type="scientific">Kitasatospora camelliae</name>
    <dbReference type="NCBI Taxonomy" id="3156397"/>
    <lineage>
        <taxon>Bacteria</taxon>
        <taxon>Bacillati</taxon>
        <taxon>Actinomycetota</taxon>
        <taxon>Actinomycetes</taxon>
        <taxon>Kitasatosporales</taxon>
        <taxon>Streptomycetaceae</taxon>
        <taxon>Kitasatospora</taxon>
    </lineage>
</organism>
<dbReference type="GO" id="GO:0003677">
    <property type="term" value="F:DNA binding"/>
    <property type="evidence" value="ECO:0007669"/>
    <property type="project" value="UniProtKB-KW"/>
</dbReference>
<dbReference type="KEGG" id="kcm:ABWK59_18550"/>
<sequence length="225" mass="23958">MWSSEASHPEPAPSVDVVLGLRNDLQRFGVERILQSADTVGRLDCVTDATEAITVATAAGADILVLALAELDEPAARSLDTLGAGGPRLLLLIDDEEHVDLDRVTRVRSAGFLGTAQLTARALLDTLARIAAGEVPIPPVLAHRLLAPGRLAAPERPAPRLTPREREALALLVDGLSNKQIGRRMAISDHGAKRLVANILAKLDCPNRTYAVTRALREGLYEPAG</sequence>
<keyword evidence="1" id="KW-0805">Transcription regulation</keyword>
<dbReference type="SUPFAM" id="SSF46894">
    <property type="entry name" value="C-terminal effector domain of the bipartite response regulators"/>
    <property type="match status" value="1"/>
</dbReference>
<dbReference type="AlphaFoldDB" id="A0AAU8JWM7"/>